<keyword evidence="1" id="KW-0175">Coiled coil</keyword>
<reference evidence="3 4" key="1">
    <citation type="journal article" date="2018" name="Genome Biol. Evol.">
        <title>Multiple Roots of Fruiting Body Formation in Amoebozoa.</title>
        <authorList>
            <person name="Hillmann F."/>
            <person name="Forbes G."/>
            <person name="Novohradska S."/>
            <person name="Ferling I."/>
            <person name="Riege K."/>
            <person name="Groth M."/>
            <person name="Westermann M."/>
            <person name="Marz M."/>
            <person name="Spaller T."/>
            <person name="Winckler T."/>
            <person name="Schaap P."/>
            <person name="Glockner G."/>
        </authorList>
    </citation>
    <scope>NUCLEOTIDE SEQUENCE [LARGE SCALE GENOMIC DNA]</scope>
    <source>
        <strain evidence="3 4">Jena</strain>
    </source>
</reference>
<name>A0A2P6N4J6_9EUKA</name>
<protein>
    <submittedName>
        <fullName evidence="3">Uncharacterized protein</fullName>
    </submittedName>
</protein>
<evidence type="ECO:0000313" key="4">
    <source>
        <dbReference type="Proteomes" id="UP000241769"/>
    </source>
</evidence>
<feature type="compositionally biased region" description="Acidic residues" evidence="2">
    <location>
        <begin position="303"/>
        <end position="312"/>
    </location>
</feature>
<dbReference type="AlphaFoldDB" id="A0A2P6N4J6"/>
<feature type="region of interest" description="Disordered" evidence="2">
    <location>
        <begin position="25"/>
        <end position="44"/>
    </location>
</feature>
<feature type="coiled-coil region" evidence="1">
    <location>
        <begin position="182"/>
        <end position="213"/>
    </location>
</feature>
<comment type="caution">
    <text evidence="3">The sequence shown here is derived from an EMBL/GenBank/DDBJ whole genome shotgun (WGS) entry which is preliminary data.</text>
</comment>
<dbReference type="PANTHER" id="PTHR21844:SF2">
    <property type="entry name" value="PROLINE-RICH AKT1 SUBSTRATE 1"/>
    <property type="match status" value="1"/>
</dbReference>
<dbReference type="EMBL" id="MDYQ01000207">
    <property type="protein sequence ID" value="PRP78863.1"/>
    <property type="molecule type" value="Genomic_DNA"/>
</dbReference>
<gene>
    <name evidence="3" type="ORF">PROFUN_01036</name>
</gene>
<evidence type="ECO:0000256" key="2">
    <source>
        <dbReference type="SAM" id="MobiDB-lite"/>
    </source>
</evidence>
<dbReference type="InterPro" id="IPR026682">
    <property type="entry name" value="AKT1S1"/>
</dbReference>
<sequence length="416" mass="47464">MVHQFSCRCLNVTVHYTNQLGVHPASEVDGQSSRRSLNTARPPPQMNVSSLKFLEEDKHTLWKSFIMVDLALAGIPKTHEFLTETIHLAPVDEQKKTYGGIHWDIVVCRNCSVQLCAIDPVHPNRAILNGAISQKNVEERLKELPNHVYSPIFKIILERDNNAINMPLECPSESQVDAFETFKSLQNQLENVLKDEEKAIERRVEELRKKELENLQKLQTSAFVERKLLWHKLADKMQWNVDIIEEPQSTPSTQEKSKWKSVTVSTTRRDEEKIGLKMSGDATITLKRPTSPTSEDRAAVFEFDEESDDDEEDKRVVDKDGSPILGRLSNMRSSREEETEVQRIPVRRSSPGNQLMGTSVPIGIPKQMKSSFAPRAASQKDHDAIVSRQFTEMGEDELSKSFDIPVSQNRRLIFLH</sequence>
<dbReference type="InParanoid" id="A0A2P6N4J6"/>
<organism evidence="3 4">
    <name type="scientific">Planoprotostelium fungivorum</name>
    <dbReference type="NCBI Taxonomy" id="1890364"/>
    <lineage>
        <taxon>Eukaryota</taxon>
        <taxon>Amoebozoa</taxon>
        <taxon>Evosea</taxon>
        <taxon>Variosea</taxon>
        <taxon>Cavosteliida</taxon>
        <taxon>Cavosteliaceae</taxon>
        <taxon>Planoprotostelium</taxon>
    </lineage>
</organism>
<accession>A0A2P6N4J6</accession>
<dbReference type="GO" id="GO:0032007">
    <property type="term" value="P:negative regulation of TOR signaling"/>
    <property type="evidence" value="ECO:0007669"/>
    <property type="project" value="InterPro"/>
</dbReference>
<evidence type="ECO:0000313" key="3">
    <source>
        <dbReference type="EMBL" id="PRP78863.1"/>
    </source>
</evidence>
<dbReference type="GO" id="GO:0048011">
    <property type="term" value="P:neurotrophin TRK receptor signaling pathway"/>
    <property type="evidence" value="ECO:0007669"/>
    <property type="project" value="InterPro"/>
</dbReference>
<dbReference type="GO" id="GO:0005737">
    <property type="term" value="C:cytoplasm"/>
    <property type="evidence" value="ECO:0007669"/>
    <property type="project" value="TreeGrafter"/>
</dbReference>
<proteinExistence type="predicted"/>
<evidence type="ECO:0000256" key="1">
    <source>
        <dbReference type="SAM" id="Coils"/>
    </source>
</evidence>
<dbReference type="PANTHER" id="PTHR21844">
    <property type="entry name" value="AKT1 SUBSTRATE 1 PROTEIN"/>
    <property type="match status" value="1"/>
</dbReference>
<keyword evidence="4" id="KW-1185">Reference proteome</keyword>
<feature type="region of interest" description="Disordered" evidence="2">
    <location>
        <begin position="303"/>
        <end position="365"/>
    </location>
</feature>
<feature type="compositionally biased region" description="Polar residues" evidence="2">
    <location>
        <begin position="29"/>
        <end position="39"/>
    </location>
</feature>
<dbReference type="Proteomes" id="UP000241769">
    <property type="component" value="Unassembled WGS sequence"/>
</dbReference>